<feature type="region of interest" description="Disordered" evidence="1">
    <location>
        <begin position="245"/>
        <end position="401"/>
    </location>
</feature>
<feature type="compositionally biased region" description="Basic and acidic residues" evidence="1">
    <location>
        <begin position="298"/>
        <end position="314"/>
    </location>
</feature>
<feature type="compositionally biased region" description="Low complexity" evidence="1">
    <location>
        <begin position="270"/>
        <end position="281"/>
    </location>
</feature>
<feature type="compositionally biased region" description="Low complexity" evidence="1">
    <location>
        <begin position="354"/>
        <end position="375"/>
    </location>
</feature>
<gene>
    <name evidence="2" type="ORF">SY212_19600</name>
</gene>
<evidence type="ECO:0000313" key="2">
    <source>
        <dbReference type="EMBL" id="GET06930.1"/>
    </source>
</evidence>
<feature type="compositionally biased region" description="Polar residues" evidence="1">
    <location>
        <begin position="282"/>
        <end position="297"/>
    </location>
</feature>
<comment type="caution">
    <text evidence="2">The sequence shown here is derived from an EMBL/GenBank/DDBJ whole genome shotgun (WGS) entry which is preliminary data.</text>
</comment>
<accession>A0A6F9XP40</accession>
<sequence length="769" mass="86707">MGEQRYKFSILTNPNLLSYFRLQTPLPEELEERFIAKGKALGLVDENNTFDLSEFHQLITSLFISSNKVLQLFGNTFKISDLKPTKIIYNNQECFYRYDFYKYSNGSQHDDLKDELFLKLLKHYSDTTLKIVNQQIDFNCRTFPAFRLVILNKIRYNPKRLLIDSVKNQVIYKFNDNTQVIFSLNKSLEFVNRQKALKFSNDTDGHLSIDEDAFFEDGSLPEDNKQSKKASSDLFGDLATEAVEKTVNNESKTAETTSETGTILDNLAGSNTTSESSNTSEKSMANVSSSTNTSNGRVDNEHAFESESSKESKKLSTPGPLANDGAVKNLITSTYTPNSIQSDNTSVTDGNIGSQESSTSSSESTSEQATSVSETKSLVDTSTSESNVTSVANVRSSEEQEAKVNNMFGSSNDEVPSQSYRAVPNITGLELSKELEANPFIDSSRPIEGITFMGSKIYELSPVLNTLDVSVKDSNDVFLYIFNTIIKSLELKNDSAIPTDSALHEFEIQVKILLLLRKKDYMLFFLLSKENLTIDQWRITWFSYLYTNLASIDIKLRDILENRQNATKDSEVYDFSSSDIRNYLFQSINSNEFFSNTKTPITIPAGLDFRKPLPGVNLPSINANFKKTSNGALPYLFIAFYYEPNTCNSNTNEFKRVNPITQPVVSKPIGLDVNSNAFLNNIKDIVASEFHTFLGDFRNNLNPLLDVDLINRQLLTYILANKFDLGNDVHLEDILQSNQVTKRINELNKLSSTLHKKHIEVLKTNARKH</sequence>
<dbReference type="AlphaFoldDB" id="A0A6F9XP40"/>
<organism evidence="2">
    <name type="scientific">Ligilactobacillus agilis</name>
    <dbReference type="NCBI Taxonomy" id="1601"/>
    <lineage>
        <taxon>Bacteria</taxon>
        <taxon>Bacillati</taxon>
        <taxon>Bacillota</taxon>
        <taxon>Bacilli</taxon>
        <taxon>Lactobacillales</taxon>
        <taxon>Lactobacillaceae</taxon>
        <taxon>Ligilactobacillus</taxon>
    </lineage>
</organism>
<proteinExistence type="predicted"/>
<name>A0A6F9XP40_9LACO</name>
<dbReference type="EMBL" id="BLAM01000191">
    <property type="protein sequence ID" value="GET06930.1"/>
    <property type="molecule type" value="Genomic_DNA"/>
</dbReference>
<evidence type="ECO:0000256" key="1">
    <source>
        <dbReference type="SAM" id="MobiDB-lite"/>
    </source>
</evidence>
<feature type="compositionally biased region" description="Polar residues" evidence="1">
    <location>
        <begin position="376"/>
        <end position="395"/>
    </location>
</feature>
<protein>
    <submittedName>
        <fullName evidence="2">Uncharacterized protein</fullName>
    </submittedName>
</protein>
<dbReference type="RefSeq" id="WP_172585123.1">
    <property type="nucleotide sequence ID" value="NZ_BLAM01000191.1"/>
</dbReference>
<reference evidence="2" key="1">
    <citation type="submission" date="2019-10" db="EMBL/GenBank/DDBJ databases">
        <title>Lactobacillus agilis SY212 Whole Genome Sequencing Project.</title>
        <authorList>
            <person name="Suzuki S."/>
            <person name="Endo A."/>
            <person name="Maeno S."/>
            <person name="Shiwa Y."/>
            <person name="Matsutani M."/>
            <person name="Kajikawa A."/>
        </authorList>
    </citation>
    <scope>NUCLEOTIDE SEQUENCE</scope>
    <source>
        <strain evidence="2">SY212</strain>
    </source>
</reference>
<dbReference type="Proteomes" id="UP000494265">
    <property type="component" value="Unassembled WGS sequence"/>
</dbReference>
<feature type="compositionally biased region" description="Polar residues" evidence="1">
    <location>
        <begin position="330"/>
        <end position="353"/>
    </location>
</feature>
<feature type="compositionally biased region" description="Polar residues" evidence="1">
    <location>
        <begin position="246"/>
        <end position="263"/>
    </location>
</feature>